<dbReference type="GO" id="GO:0030288">
    <property type="term" value="C:outer membrane-bounded periplasmic space"/>
    <property type="evidence" value="ECO:0007669"/>
    <property type="project" value="TreeGrafter"/>
</dbReference>
<dbReference type="PANTHER" id="PTHR30404">
    <property type="entry name" value="N-ACETYLMURAMOYL-L-ALANINE AMIDASE"/>
    <property type="match status" value="1"/>
</dbReference>
<dbReference type="Pfam" id="PF01520">
    <property type="entry name" value="Amidase_3"/>
    <property type="match status" value="1"/>
</dbReference>
<protein>
    <submittedName>
        <fullName evidence="3">Cell wall hydrolase</fullName>
    </submittedName>
</protein>
<reference evidence="3 4" key="1">
    <citation type="submission" date="2013-09" db="EMBL/GenBank/DDBJ databases">
        <title>Biodegradation of hydrocarbons in the deep terrestrial subsurface : characterization of a microbial consortium composed of two Desulfotomaculum species originating from a deep geological formation.</title>
        <authorList>
            <person name="Aullo T."/>
            <person name="Berlendis S."/>
            <person name="Lascourreges J.-F."/>
            <person name="Dessort D."/>
            <person name="Saint-Laurent S."/>
            <person name="Schraauwers B."/>
            <person name="Mas J."/>
            <person name="Magot M."/>
            <person name="Ranchou-Peyruse A."/>
        </authorList>
    </citation>
    <scope>NUCLEOTIDE SEQUENCE [LARGE SCALE GENOMIC DNA]</scope>
    <source>
        <strain evidence="3 4">Bs107</strain>
    </source>
</reference>
<gene>
    <name evidence="3" type="ORF">P378_07110</name>
</gene>
<dbReference type="SUPFAM" id="SSF53187">
    <property type="entry name" value="Zn-dependent exopeptidases"/>
    <property type="match status" value="1"/>
</dbReference>
<sequence>MRIIVFIVSLLVLPGFCWAGEMLGQVVIDPGHGGYDPGASRKGVLEKHINLQISLEIKKLLQGNKVDVILTRDGDYNHAIPGLHGRDAKRYDFERRIELAKNAKADAMVSIHVNVGRRKCSGPEAFYFKKSAQGKLLAECIQKELHQIPGVNHRVIKTGRYYLLTHTDMPCIIVETGFLNNPEEREKLIDKKYQQTLARAITKGIIGYLKVKDAPPAGDIKVPDYLRTYLTNLHKKVTQ</sequence>
<evidence type="ECO:0000256" key="1">
    <source>
        <dbReference type="ARBA" id="ARBA00022801"/>
    </source>
</evidence>
<dbReference type="GO" id="GO:0008745">
    <property type="term" value="F:N-acetylmuramoyl-L-alanine amidase activity"/>
    <property type="evidence" value="ECO:0007669"/>
    <property type="project" value="InterPro"/>
</dbReference>
<feature type="domain" description="MurNAc-LAA" evidence="2">
    <location>
        <begin position="97"/>
        <end position="206"/>
    </location>
</feature>
<dbReference type="AlphaFoldDB" id="A0A2C6M907"/>
<dbReference type="InterPro" id="IPR002508">
    <property type="entry name" value="MurNAc-LAA_cat"/>
</dbReference>
<dbReference type="Gene3D" id="3.40.630.40">
    <property type="entry name" value="Zn-dependent exopeptidases"/>
    <property type="match status" value="1"/>
</dbReference>
<keyword evidence="4" id="KW-1185">Reference proteome</keyword>
<dbReference type="SMART" id="SM00646">
    <property type="entry name" value="Ami_3"/>
    <property type="match status" value="1"/>
</dbReference>
<comment type="caution">
    <text evidence="3">The sequence shown here is derived from an EMBL/GenBank/DDBJ whole genome shotgun (WGS) entry which is preliminary data.</text>
</comment>
<accession>A0A2C6M907</accession>
<dbReference type="Proteomes" id="UP000222564">
    <property type="component" value="Unassembled WGS sequence"/>
</dbReference>
<name>A0A2C6M907_9FIRM</name>
<evidence type="ECO:0000313" key="3">
    <source>
        <dbReference type="EMBL" id="PHJ38777.1"/>
    </source>
</evidence>
<dbReference type="PANTHER" id="PTHR30404:SF0">
    <property type="entry name" value="N-ACETYLMURAMOYL-L-ALANINE AMIDASE AMIC"/>
    <property type="match status" value="1"/>
</dbReference>
<dbReference type="EMBL" id="AWQQ01000042">
    <property type="protein sequence ID" value="PHJ38777.1"/>
    <property type="molecule type" value="Genomic_DNA"/>
</dbReference>
<organism evidence="3 4">
    <name type="scientific">Desulforamulus profundi</name>
    <dbReference type="NCBI Taxonomy" id="1383067"/>
    <lineage>
        <taxon>Bacteria</taxon>
        <taxon>Bacillati</taxon>
        <taxon>Bacillota</taxon>
        <taxon>Clostridia</taxon>
        <taxon>Eubacteriales</taxon>
        <taxon>Peptococcaceae</taxon>
        <taxon>Desulforamulus</taxon>
    </lineage>
</organism>
<evidence type="ECO:0000259" key="2">
    <source>
        <dbReference type="SMART" id="SM00646"/>
    </source>
</evidence>
<dbReference type="InterPro" id="IPR050695">
    <property type="entry name" value="N-acetylmuramoyl_amidase_3"/>
</dbReference>
<dbReference type="GO" id="GO:0009253">
    <property type="term" value="P:peptidoglycan catabolic process"/>
    <property type="evidence" value="ECO:0007669"/>
    <property type="project" value="InterPro"/>
</dbReference>
<dbReference type="CDD" id="cd02696">
    <property type="entry name" value="MurNAc-LAA"/>
    <property type="match status" value="1"/>
</dbReference>
<evidence type="ECO:0000313" key="4">
    <source>
        <dbReference type="Proteomes" id="UP000222564"/>
    </source>
</evidence>
<keyword evidence="1 3" id="KW-0378">Hydrolase</keyword>
<proteinExistence type="predicted"/>